<keyword evidence="2" id="KW-1185">Reference proteome</keyword>
<evidence type="ECO:0000313" key="2">
    <source>
        <dbReference type="Proteomes" id="UP000011704"/>
    </source>
</evidence>
<dbReference type="OrthoDB" id="9763288at2"/>
<dbReference type="RefSeq" id="WP_005008146.1">
    <property type="nucleotide sequence ID" value="NZ_HG422173.1"/>
</dbReference>
<organism evidence="1 2">
    <name type="scientific">Nitrospina gracilis (strain 3/211)</name>
    <dbReference type="NCBI Taxonomy" id="1266370"/>
    <lineage>
        <taxon>Bacteria</taxon>
        <taxon>Pseudomonadati</taxon>
        <taxon>Nitrospinota/Tectimicrobiota group</taxon>
        <taxon>Nitrospinota</taxon>
        <taxon>Nitrospinia</taxon>
        <taxon>Nitrospinales</taxon>
        <taxon>Nitrospinaceae</taxon>
        <taxon>Nitrospina</taxon>
    </lineage>
</organism>
<dbReference type="HOGENOM" id="CLU_046117_0_0_0"/>
<gene>
    <name evidence="1" type="ORF">NITGR_310018</name>
</gene>
<reference evidence="1 2" key="1">
    <citation type="journal article" date="2013" name="Front. Microbiol.">
        <title>The genome of Nitrospina gracilis illuminates the metabolism and evolution of the major marine nitrite oxidizer.</title>
        <authorList>
            <person name="Luecker S."/>
            <person name="Nowka B."/>
            <person name="Rattei T."/>
            <person name="Spieck E."/>
            <person name="and Daims H."/>
        </authorList>
    </citation>
    <scope>NUCLEOTIDE SEQUENCE [LARGE SCALE GENOMIC DNA]</scope>
    <source>
        <strain evidence="1 2">3/211</strain>
    </source>
</reference>
<dbReference type="EMBL" id="CAQJ01000035">
    <property type="protein sequence ID" value="CCQ90530.1"/>
    <property type="molecule type" value="Genomic_DNA"/>
</dbReference>
<dbReference type="InParanoid" id="M1YJ49"/>
<proteinExistence type="predicted"/>
<dbReference type="Proteomes" id="UP000011704">
    <property type="component" value="Unassembled WGS sequence"/>
</dbReference>
<dbReference type="AlphaFoldDB" id="M1YJ49"/>
<comment type="caution">
    <text evidence="1">The sequence shown here is derived from an EMBL/GenBank/DDBJ whole genome shotgun (WGS) entry which is preliminary data.</text>
</comment>
<dbReference type="SUPFAM" id="SSF56059">
    <property type="entry name" value="Glutathione synthetase ATP-binding domain-like"/>
    <property type="match status" value="1"/>
</dbReference>
<dbReference type="STRING" id="1266370.NITGR_310018"/>
<accession>M1YJ49</accession>
<evidence type="ECO:0000313" key="1">
    <source>
        <dbReference type="EMBL" id="CCQ90530.1"/>
    </source>
</evidence>
<name>M1YJ49_NITG3</name>
<protein>
    <submittedName>
        <fullName evidence="1">Uncharacterized protein</fullName>
    </submittedName>
</protein>
<sequence>MIAGPSALCTDIENALMASGVYSPKSDDPANTWRISPQPFYLPAKDVAFFENLGGHLLRFYTALNRLYLDSAKGKMPGWIAEYLDAGKPSELIDLARMNRFKGKLPGIIRPDVMVLDDGFAVTELDSVPGGFGVTTQLMSLYSREDIVGAKAGGIPELFYRMLESVTGVDGCTAAIVVSDEAADYLNEMQYLGRVLKEAGRPVYVVHPRDLLFKEEGLYVQDGEREVALDVIYRFFELFDLKNIPKAELVAYAVKKGRVKATPPYKPQLEEKLGFALFHHPALATWWEKALGDETFNLLNHLIPSTWVLDSRSLPPHGVIPGLTVRGDKVNDWKVLYDLTQKERELVIKPSGFSPDAWGSRGVVVGHDVPAEQWQESLQSALNAFPEQPHILQEFHKGKRFRQSFWNHGAQTVETMECRVRLTPYYFVTGEEAPLGGILATLCPQDKKKIHGMVDAVMVPCAAGK</sequence>